<dbReference type="GO" id="GO:0005975">
    <property type="term" value="P:carbohydrate metabolic process"/>
    <property type="evidence" value="ECO:0007669"/>
    <property type="project" value="InterPro"/>
</dbReference>
<dbReference type="OrthoDB" id="65569at2759"/>
<evidence type="ECO:0000256" key="2">
    <source>
        <dbReference type="ARBA" id="ARBA00022801"/>
    </source>
</evidence>
<gene>
    <name evidence="5" type="ORF">C3L33_05913</name>
</gene>
<dbReference type="SUPFAM" id="SSF51445">
    <property type="entry name" value="(Trans)glycosidases"/>
    <property type="match status" value="1"/>
</dbReference>
<comment type="similarity">
    <text evidence="1 4">Belongs to the glycosyl hydrolase 1 family.</text>
</comment>
<protein>
    <recommendedName>
        <fullName evidence="7">Beta-glucosidase</fullName>
    </recommendedName>
</protein>
<proteinExistence type="inferred from homology"/>
<dbReference type="Gene3D" id="3.20.20.80">
    <property type="entry name" value="Glycosidases"/>
    <property type="match status" value="1"/>
</dbReference>
<reference evidence="5 6" key="1">
    <citation type="journal article" date="2019" name="Genome Biol. Evol.">
        <title>The Rhododendron genome and chromosomal organization provide insight into shared whole-genome duplications across the heath family (Ericaceae).</title>
        <authorList>
            <person name="Soza V.L."/>
            <person name="Lindsley D."/>
            <person name="Waalkes A."/>
            <person name="Ramage E."/>
            <person name="Patwardhan R.P."/>
            <person name="Burton J.N."/>
            <person name="Adey A."/>
            <person name="Kumar A."/>
            <person name="Qiu R."/>
            <person name="Shendure J."/>
            <person name="Hall B."/>
        </authorList>
    </citation>
    <scope>NUCLEOTIDE SEQUENCE [LARGE SCALE GENOMIC DNA]</scope>
    <source>
        <strain evidence="5">RSF 1966-606</strain>
    </source>
</reference>
<dbReference type="PANTHER" id="PTHR10353">
    <property type="entry name" value="GLYCOSYL HYDROLASE"/>
    <property type="match status" value="1"/>
</dbReference>
<sequence length="165" mass="19114">GKLSGGVNREGIKYYNDLINELLKKGLKPFVTIFHWDLPQALEDAYGGFLSPEIVEDYKDYADLCFKEFGDRVKHWITFNEPWMFSNFGYSLGIFPPGRCSSWRQENCVGGDSSIEPYLVSHQQLLAHAAASKSYKQKYQVELDNPYMLEHYLIPIRIYTSHLFT</sequence>
<keyword evidence="2" id="KW-0378">Hydrolase</keyword>
<evidence type="ECO:0000256" key="3">
    <source>
        <dbReference type="ARBA" id="ARBA00023295"/>
    </source>
</evidence>
<organism evidence="5 6">
    <name type="scientific">Rhododendron williamsianum</name>
    <dbReference type="NCBI Taxonomy" id="262921"/>
    <lineage>
        <taxon>Eukaryota</taxon>
        <taxon>Viridiplantae</taxon>
        <taxon>Streptophyta</taxon>
        <taxon>Embryophyta</taxon>
        <taxon>Tracheophyta</taxon>
        <taxon>Spermatophyta</taxon>
        <taxon>Magnoliopsida</taxon>
        <taxon>eudicotyledons</taxon>
        <taxon>Gunneridae</taxon>
        <taxon>Pentapetalae</taxon>
        <taxon>asterids</taxon>
        <taxon>Ericales</taxon>
        <taxon>Ericaceae</taxon>
        <taxon>Ericoideae</taxon>
        <taxon>Rhodoreae</taxon>
        <taxon>Rhododendron</taxon>
    </lineage>
</organism>
<feature type="non-terminal residue" evidence="5">
    <location>
        <position position="1"/>
    </location>
</feature>
<keyword evidence="6" id="KW-1185">Reference proteome</keyword>
<dbReference type="InterPro" id="IPR017853">
    <property type="entry name" value="GH"/>
</dbReference>
<comment type="caution">
    <text evidence="5">The sequence shown here is derived from an EMBL/GenBank/DDBJ whole genome shotgun (WGS) entry which is preliminary data.</text>
</comment>
<keyword evidence="3" id="KW-0326">Glycosidase</keyword>
<evidence type="ECO:0000313" key="6">
    <source>
        <dbReference type="Proteomes" id="UP000428333"/>
    </source>
</evidence>
<dbReference type="PANTHER" id="PTHR10353:SF137">
    <property type="entry name" value="MYROSINASE 3-RELATED"/>
    <property type="match status" value="1"/>
</dbReference>
<dbReference type="InterPro" id="IPR001360">
    <property type="entry name" value="Glyco_hydro_1"/>
</dbReference>
<evidence type="ECO:0000256" key="4">
    <source>
        <dbReference type="RuleBase" id="RU003690"/>
    </source>
</evidence>
<dbReference type="EMBL" id="QEFC01000913">
    <property type="protein sequence ID" value="KAE9462191.1"/>
    <property type="molecule type" value="Genomic_DNA"/>
</dbReference>
<name>A0A6A4M0M2_9ERIC</name>
<evidence type="ECO:0000313" key="5">
    <source>
        <dbReference type="EMBL" id="KAE9462191.1"/>
    </source>
</evidence>
<dbReference type="AlphaFoldDB" id="A0A6A4M0M2"/>
<dbReference type="Proteomes" id="UP000428333">
    <property type="component" value="Linkage Group LG04"/>
</dbReference>
<accession>A0A6A4M0M2</accession>
<dbReference type="GO" id="GO:0008422">
    <property type="term" value="F:beta-glucosidase activity"/>
    <property type="evidence" value="ECO:0007669"/>
    <property type="project" value="TreeGrafter"/>
</dbReference>
<evidence type="ECO:0000256" key="1">
    <source>
        <dbReference type="ARBA" id="ARBA00010838"/>
    </source>
</evidence>
<evidence type="ECO:0008006" key="7">
    <source>
        <dbReference type="Google" id="ProtNLM"/>
    </source>
</evidence>
<dbReference type="Pfam" id="PF00232">
    <property type="entry name" value="Glyco_hydro_1"/>
    <property type="match status" value="1"/>
</dbReference>